<name>A0A8J9ZYC2_BRALA</name>
<feature type="compositionally biased region" description="Polar residues" evidence="2">
    <location>
        <begin position="1"/>
        <end position="10"/>
    </location>
</feature>
<feature type="domain" description="IRG-type G" evidence="3">
    <location>
        <begin position="84"/>
        <end position="292"/>
    </location>
</feature>
<reference evidence="4" key="1">
    <citation type="submission" date="2022-01" db="EMBL/GenBank/DDBJ databases">
        <authorList>
            <person name="Braso-Vives M."/>
        </authorList>
    </citation>
    <scope>NUCLEOTIDE SEQUENCE</scope>
</reference>
<dbReference type="SUPFAM" id="SSF52540">
    <property type="entry name" value="P-loop containing nucleoside triphosphate hydrolases"/>
    <property type="match status" value="1"/>
</dbReference>
<dbReference type="Gene3D" id="3.40.50.300">
    <property type="entry name" value="P-loop containing nucleotide triphosphate hydrolases"/>
    <property type="match status" value="1"/>
</dbReference>
<evidence type="ECO:0000313" key="4">
    <source>
        <dbReference type="EMBL" id="CAH1265824.1"/>
    </source>
</evidence>
<dbReference type="OrthoDB" id="422720at2759"/>
<proteinExistence type="inferred from homology"/>
<evidence type="ECO:0000259" key="3">
    <source>
        <dbReference type="PROSITE" id="PS51716"/>
    </source>
</evidence>
<evidence type="ECO:0000313" key="5">
    <source>
        <dbReference type="Proteomes" id="UP000838412"/>
    </source>
</evidence>
<evidence type="ECO:0000256" key="1">
    <source>
        <dbReference type="ARBA" id="ARBA00005429"/>
    </source>
</evidence>
<dbReference type="PANTHER" id="PTHR14143">
    <property type="entry name" value="INTERFERON-INDUCIBLE GTPASE FAMILY MEMBER"/>
    <property type="match status" value="1"/>
</dbReference>
<organism evidence="4 5">
    <name type="scientific">Branchiostoma lanceolatum</name>
    <name type="common">Common lancelet</name>
    <name type="synonym">Amphioxus lanceolatum</name>
    <dbReference type="NCBI Taxonomy" id="7740"/>
    <lineage>
        <taxon>Eukaryota</taxon>
        <taxon>Metazoa</taxon>
        <taxon>Chordata</taxon>
        <taxon>Cephalochordata</taxon>
        <taxon>Leptocardii</taxon>
        <taxon>Amphioxiformes</taxon>
        <taxon>Branchiostomatidae</taxon>
        <taxon>Branchiostoma</taxon>
    </lineage>
</organism>
<dbReference type="GO" id="GO:0016020">
    <property type="term" value="C:membrane"/>
    <property type="evidence" value="ECO:0007669"/>
    <property type="project" value="InterPro"/>
</dbReference>
<dbReference type="PANTHER" id="PTHR14143:SF1">
    <property type="entry name" value="IRG-TYPE G DOMAIN-CONTAINING PROTEIN"/>
    <property type="match status" value="1"/>
</dbReference>
<feature type="region of interest" description="Disordered" evidence="2">
    <location>
        <begin position="1"/>
        <end position="35"/>
    </location>
</feature>
<gene>
    <name evidence="4" type="primary">IRGC</name>
    <name evidence="4" type="ORF">BLAG_LOCUS19665</name>
</gene>
<dbReference type="PROSITE" id="PS51716">
    <property type="entry name" value="G_IRG"/>
    <property type="match status" value="1"/>
</dbReference>
<dbReference type="Proteomes" id="UP000838412">
    <property type="component" value="Chromosome 5"/>
</dbReference>
<dbReference type="InterPro" id="IPR030385">
    <property type="entry name" value="G_IRG_dom"/>
</dbReference>
<sequence length="475" mass="52035">MGNKQPSQPQDGPDSAQAEVLSTAADGRLEIKTDDLGPEEQKIFRKFADKIKNETHGQSAAEMLQTLHEEVGQHVDEEQWMGEAYVRIGIVGVSGAGKSTFINSLRELMAKDAGGAAVGNTETTSDTAEYRHPKNEHVILVDFPGALFKVEGGRWKSVAFNLKEYTKKFGKKMRECNVFLVFTSDRVHDNAVWIAAKAREMGKKVLFVRSKFDQDVTNKQRDDEAYFAGPEGQAEGEERLLQFEREDYVTKLETMGFGRVAPGDVFIISGILDNIQRGQWGAPALKDAILKQLNIQQKMLFITTCQDFSPTMARAKARIYKSRAWKVALGVASGGAIPYGGTAVNAGIMAATIILFKKGFGLDENSVTKLATLTGKNVVELQHIVDERLSLANKITRFFQGDIDWQSLKEALTAVAGGGIFATAIAVDATLDMVVPFVGGLVTAPLSFGLAWRALCLVIEQQEQSALALYERAFS</sequence>
<accession>A0A8J9ZYC2</accession>
<dbReference type="EMBL" id="OV696690">
    <property type="protein sequence ID" value="CAH1265824.1"/>
    <property type="molecule type" value="Genomic_DNA"/>
</dbReference>
<dbReference type="InterPro" id="IPR007743">
    <property type="entry name" value="Immunity-related_GTPase-like"/>
</dbReference>
<keyword evidence="5" id="KW-1185">Reference proteome</keyword>
<protein>
    <submittedName>
        <fullName evidence="4">IRGC protein</fullName>
    </submittedName>
</protein>
<comment type="similarity">
    <text evidence="1">Belongs to the TRAFAC class dynamin-like GTPase superfamily. IRG family.</text>
</comment>
<dbReference type="AlphaFoldDB" id="A0A8J9ZYC2"/>
<evidence type="ECO:0000256" key="2">
    <source>
        <dbReference type="SAM" id="MobiDB-lite"/>
    </source>
</evidence>
<dbReference type="InterPro" id="IPR027417">
    <property type="entry name" value="P-loop_NTPase"/>
</dbReference>
<dbReference type="Pfam" id="PF05049">
    <property type="entry name" value="IIGP"/>
    <property type="match status" value="1"/>
</dbReference>
<dbReference type="GO" id="GO:0005525">
    <property type="term" value="F:GTP binding"/>
    <property type="evidence" value="ECO:0007669"/>
    <property type="project" value="InterPro"/>
</dbReference>